<dbReference type="EMBL" id="JAWDIP010000003">
    <property type="protein sequence ID" value="MDY0393949.1"/>
    <property type="molecule type" value="Genomic_DNA"/>
</dbReference>
<dbReference type="Proteomes" id="UP001281447">
    <property type="component" value="Unassembled WGS sequence"/>
</dbReference>
<organism evidence="1 2">
    <name type="scientific">Tigheibacillus halophilus</name>
    <dbReference type="NCBI Taxonomy" id="361280"/>
    <lineage>
        <taxon>Bacteria</taxon>
        <taxon>Bacillati</taxon>
        <taxon>Bacillota</taxon>
        <taxon>Bacilli</taxon>
        <taxon>Bacillales</taxon>
        <taxon>Bacillaceae</taxon>
        <taxon>Tigheibacillus</taxon>
    </lineage>
</organism>
<proteinExistence type="predicted"/>
<evidence type="ECO:0000313" key="1">
    <source>
        <dbReference type="EMBL" id="MDY0393949.1"/>
    </source>
</evidence>
<accession>A0ABU5C3Z9</accession>
<gene>
    <name evidence="1" type="ORF">RWE15_05050</name>
</gene>
<comment type="caution">
    <text evidence="1">The sequence shown here is derived from an EMBL/GenBank/DDBJ whole genome shotgun (WGS) entry which is preliminary data.</text>
</comment>
<evidence type="ECO:0000313" key="2">
    <source>
        <dbReference type="Proteomes" id="UP001281447"/>
    </source>
</evidence>
<dbReference type="Gene3D" id="3.40.630.30">
    <property type="match status" value="1"/>
</dbReference>
<reference evidence="1 2" key="1">
    <citation type="submission" date="2023-10" db="EMBL/GenBank/DDBJ databases">
        <title>Virgibacillus halophilus 5B73C genome.</title>
        <authorList>
            <person name="Miliotis G."/>
            <person name="Sengupta P."/>
            <person name="Hameed A."/>
            <person name="Chuvochina M."/>
            <person name="Mcdonagh F."/>
            <person name="Simpson A.C."/>
            <person name="Singh N.K."/>
            <person name="Rekha P.D."/>
            <person name="Raman K."/>
            <person name="Hugenholtz P."/>
            <person name="Venkateswaran K."/>
        </authorList>
    </citation>
    <scope>NUCLEOTIDE SEQUENCE [LARGE SCALE GENOMIC DNA]</scope>
    <source>
        <strain evidence="1 2">5B73C</strain>
    </source>
</reference>
<keyword evidence="2" id="KW-1185">Reference proteome</keyword>
<sequence length="81" mass="9224">MAVILKIMRSDEFQHYLGYAIENFANEQIKSGNWQQEGAIGKAAEEYKRLLPDGLNTDNNYLFTIRDGDVKVGMVWLAKKG</sequence>
<protein>
    <submittedName>
        <fullName evidence="1">Uncharacterized protein</fullName>
    </submittedName>
</protein>
<name>A0ABU5C3Z9_9BACI</name>